<feature type="region of interest" description="Disordered" evidence="1">
    <location>
        <begin position="1"/>
        <end position="22"/>
    </location>
</feature>
<protein>
    <recommendedName>
        <fullName evidence="4">Histidine kinase</fullName>
    </recommendedName>
</protein>
<proteinExistence type="predicted"/>
<dbReference type="Proteomes" id="UP001240984">
    <property type="component" value="Unassembled WGS sequence"/>
</dbReference>
<dbReference type="RefSeq" id="WP_306827447.1">
    <property type="nucleotide sequence ID" value="NZ_JAUSRA010000001.1"/>
</dbReference>
<evidence type="ECO:0000256" key="1">
    <source>
        <dbReference type="SAM" id="MobiDB-lite"/>
    </source>
</evidence>
<name>A0ABT9MMQ4_9ACTN</name>
<accession>A0ABT9MMQ4</accession>
<evidence type="ECO:0008006" key="4">
    <source>
        <dbReference type="Google" id="ProtNLM"/>
    </source>
</evidence>
<gene>
    <name evidence="2" type="ORF">J2S43_001085</name>
</gene>
<comment type="caution">
    <text evidence="2">The sequence shown here is derived from an EMBL/GenBank/DDBJ whole genome shotgun (WGS) entry which is preliminary data.</text>
</comment>
<evidence type="ECO:0000313" key="3">
    <source>
        <dbReference type="Proteomes" id="UP001240984"/>
    </source>
</evidence>
<keyword evidence="3" id="KW-1185">Reference proteome</keyword>
<organism evidence="2 3">
    <name type="scientific">Catenuloplanes nepalensis</name>
    <dbReference type="NCBI Taxonomy" id="587533"/>
    <lineage>
        <taxon>Bacteria</taxon>
        <taxon>Bacillati</taxon>
        <taxon>Actinomycetota</taxon>
        <taxon>Actinomycetes</taxon>
        <taxon>Micromonosporales</taxon>
        <taxon>Micromonosporaceae</taxon>
        <taxon>Catenuloplanes</taxon>
    </lineage>
</organism>
<evidence type="ECO:0000313" key="2">
    <source>
        <dbReference type="EMBL" id="MDP9792573.1"/>
    </source>
</evidence>
<sequence length="86" mass="9397">MTDPVSRPDTGDLTGVDADEATRPRTEFLAQLSSALYALRTEITSIRRGRVRPDLVAVHHQLRGMAALVNDELSRHASTGPETEAE</sequence>
<dbReference type="EMBL" id="JAUSRA010000001">
    <property type="protein sequence ID" value="MDP9792573.1"/>
    <property type="molecule type" value="Genomic_DNA"/>
</dbReference>
<reference evidence="2 3" key="1">
    <citation type="submission" date="2023-07" db="EMBL/GenBank/DDBJ databases">
        <title>Sequencing the genomes of 1000 actinobacteria strains.</title>
        <authorList>
            <person name="Klenk H.-P."/>
        </authorList>
    </citation>
    <scope>NUCLEOTIDE SEQUENCE [LARGE SCALE GENOMIC DNA]</scope>
    <source>
        <strain evidence="2 3">DSM 44710</strain>
    </source>
</reference>